<evidence type="ECO:0000256" key="5">
    <source>
        <dbReference type="ARBA" id="ARBA00030511"/>
    </source>
</evidence>
<dbReference type="InterPro" id="IPR042534">
    <property type="entry name" value="SAP18_sf"/>
</dbReference>
<sequence>MAGVDIVIEEKKDDAIDRQKICPFLLRVFVSSGGQHHKPSDYMKGNTPQNELQIYTWRDATLHELTQLVKEVNPEARRKGTKFSFASVYPDMRQPLYRVREIGSTMTGVKGPDDVKTLGLLRLNIGDYLDIAITPPDSWNSVKRGYSNNYNTNNYNANNYNANNYNTNNYNMNNNYNNRSRPY</sequence>
<evidence type="ECO:0000256" key="1">
    <source>
        <dbReference type="ARBA" id="ARBA00009143"/>
    </source>
</evidence>
<evidence type="ECO:0000313" key="8">
    <source>
        <dbReference type="Proteomes" id="UP001153737"/>
    </source>
</evidence>
<evidence type="ECO:0000313" key="6">
    <source>
        <dbReference type="EMBL" id="CAG9818017.1"/>
    </source>
</evidence>
<dbReference type="Gene3D" id="3.10.20.550">
    <property type="entry name" value="ASAP complex, SAP18 subunit"/>
    <property type="match status" value="1"/>
</dbReference>
<reference evidence="6" key="1">
    <citation type="submission" date="2022-01" db="EMBL/GenBank/DDBJ databases">
        <authorList>
            <person name="King R."/>
        </authorList>
    </citation>
    <scope>NUCLEOTIDE SEQUENCE</scope>
</reference>
<dbReference type="OrthoDB" id="440566at2759"/>
<keyword evidence="2" id="KW-0678">Repressor</keyword>
<dbReference type="PANTHER" id="PTHR13082:SF0">
    <property type="entry name" value="HISTONE DEACETYLASE COMPLEX SUBUNIT SAP18"/>
    <property type="match status" value="1"/>
</dbReference>
<gene>
    <name evidence="7" type="ORF">PHAECO_LOCUS5564</name>
    <name evidence="6" type="ORF">PHAECO_LOCUS5631</name>
</gene>
<evidence type="ECO:0000313" key="7">
    <source>
        <dbReference type="EMBL" id="CAH1154831.1"/>
    </source>
</evidence>
<dbReference type="InterPro" id="IPR010516">
    <property type="entry name" value="SAP18"/>
</dbReference>
<comment type="similarity">
    <text evidence="1">Belongs to the SAP18 family.</text>
</comment>
<keyword evidence="4" id="KW-0804">Transcription</keyword>
<evidence type="ECO:0000256" key="2">
    <source>
        <dbReference type="ARBA" id="ARBA00022491"/>
    </source>
</evidence>
<keyword evidence="3" id="KW-0805">Transcription regulation</keyword>
<dbReference type="EMBL" id="OU896723">
    <property type="protein sequence ID" value="CAG9818017.1"/>
    <property type="molecule type" value="Genomic_DNA"/>
</dbReference>
<name>A0A9N9X283_PHACE</name>
<proteinExistence type="inferred from homology"/>
<reference evidence="6" key="2">
    <citation type="submission" date="2022-10" db="EMBL/GenBank/DDBJ databases">
        <authorList>
            <consortium name="ENA_rothamsted_submissions"/>
            <consortium name="culmorum"/>
            <person name="King R."/>
        </authorList>
    </citation>
    <scope>NUCLEOTIDE SEQUENCE</scope>
</reference>
<protein>
    <recommendedName>
        <fullName evidence="5">18 kDa Sin3-associated polypeptide</fullName>
    </recommendedName>
</protein>
<dbReference type="EMBL" id="OU896723">
    <property type="protein sequence ID" value="CAH1154831.1"/>
    <property type="molecule type" value="Genomic_DNA"/>
</dbReference>
<dbReference type="GO" id="GO:0003714">
    <property type="term" value="F:transcription corepressor activity"/>
    <property type="evidence" value="ECO:0007669"/>
    <property type="project" value="TreeGrafter"/>
</dbReference>
<dbReference type="PANTHER" id="PTHR13082">
    <property type="entry name" value="SAP18"/>
    <property type="match status" value="1"/>
</dbReference>
<evidence type="ECO:0000256" key="3">
    <source>
        <dbReference type="ARBA" id="ARBA00023015"/>
    </source>
</evidence>
<dbReference type="Pfam" id="PF06487">
    <property type="entry name" value="SAP18"/>
    <property type="match status" value="1"/>
</dbReference>
<dbReference type="FunFam" id="3.10.20.550:FF:000001">
    <property type="entry name" value="Histone deacetylase complex subunit SAP18"/>
    <property type="match status" value="1"/>
</dbReference>
<organism evidence="6 8">
    <name type="scientific">Phaedon cochleariae</name>
    <name type="common">Mustard beetle</name>
    <dbReference type="NCBI Taxonomy" id="80249"/>
    <lineage>
        <taxon>Eukaryota</taxon>
        <taxon>Metazoa</taxon>
        <taxon>Ecdysozoa</taxon>
        <taxon>Arthropoda</taxon>
        <taxon>Hexapoda</taxon>
        <taxon>Insecta</taxon>
        <taxon>Pterygota</taxon>
        <taxon>Neoptera</taxon>
        <taxon>Endopterygota</taxon>
        <taxon>Coleoptera</taxon>
        <taxon>Polyphaga</taxon>
        <taxon>Cucujiformia</taxon>
        <taxon>Chrysomeloidea</taxon>
        <taxon>Chrysomelidae</taxon>
        <taxon>Chrysomelinae</taxon>
        <taxon>Chrysomelini</taxon>
        <taxon>Phaedon</taxon>
    </lineage>
</organism>
<dbReference type="AlphaFoldDB" id="A0A9N9X283"/>
<dbReference type="Proteomes" id="UP001153737">
    <property type="component" value="Chromosome 17"/>
</dbReference>
<accession>A0A9N9X283</accession>
<evidence type="ECO:0000256" key="4">
    <source>
        <dbReference type="ARBA" id="ARBA00023163"/>
    </source>
</evidence>
<dbReference type="GO" id="GO:0005634">
    <property type="term" value="C:nucleus"/>
    <property type="evidence" value="ECO:0007669"/>
    <property type="project" value="TreeGrafter"/>
</dbReference>
<keyword evidence="8" id="KW-1185">Reference proteome</keyword>